<keyword evidence="9" id="KW-0378">Hydrolase</keyword>
<dbReference type="InterPro" id="IPR011600">
    <property type="entry name" value="Pept_C14_caspase"/>
</dbReference>
<dbReference type="PANTHER" id="PTHR48169:SF7">
    <property type="entry name" value="CASPASE 10"/>
    <property type="match status" value="1"/>
</dbReference>
<dbReference type="InterPro" id="IPR015917">
    <property type="entry name" value="Pept_C14A"/>
</dbReference>
<evidence type="ECO:0000256" key="3">
    <source>
        <dbReference type="ARBA" id="ARBA00010134"/>
    </source>
</evidence>
<evidence type="ECO:0000256" key="4">
    <source>
        <dbReference type="ARBA" id="ARBA00022490"/>
    </source>
</evidence>
<dbReference type="CDD" id="cd08334">
    <property type="entry name" value="DED_Caspase_8_10_r2"/>
    <property type="match status" value="1"/>
</dbReference>
<dbReference type="InterPro" id="IPR002138">
    <property type="entry name" value="Pept_C14_p10"/>
</dbReference>
<dbReference type="Ensembl" id="ENSOSIT00000014465.1">
    <property type="protein sequence ID" value="ENSOSIP00000013671.1"/>
    <property type="gene ID" value="ENSOSIG00000007839.1"/>
</dbReference>
<dbReference type="Proteomes" id="UP000694383">
    <property type="component" value="Unplaced"/>
</dbReference>
<keyword evidence="6" id="KW-0645">Protease</keyword>
<keyword evidence="10" id="KW-0788">Thiol protease</keyword>
<dbReference type="InterPro" id="IPR029030">
    <property type="entry name" value="Caspase-like_dom_sf"/>
</dbReference>
<dbReference type="Gene3D" id="1.10.533.10">
    <property type="entry name" value="Death Domain, Fas"/>
    <property type="match status" value="2"/>
</dbReference>
<evidence type="ECO:0000256" key="10">
    <source>
        <dbReference type="ARBA" id="ARBA00022807"/>
    </source>
</evidence>
<evidence type="ECO:0000256" key="16">
    <source>
        <dbReference type="RuleBase" id="RU003971"/>
    </source>
</evidence>
<dbReference type="PROSITE" id="PS01122">
    <property type="entry name" value="CASPASE_CYS"/>
    <property type="match status" value="1"/>
</dbReference>
<keyword evidence="4" id="KW-0963">Cytoplasm</keyword>
<sequence>MDRRTLTRIDDELNSEEVAELCFLCTDFIPRKRLEGISSAKDLFLKLEDATLLDSSYLTQLFKTIHREDLVRRLQNGSSQAEEADAVPGLSDYRVMLYSIHDDMTEENLDKLKFLLNPKLNRRPLEKSKTALDVFVEMEKSQLISKDNVSELHKLLLEFDKKLAAVVEKYMQDRRGALTDTSHYQKRPSIPSFESLSVAQLEAGPEPEDPNNGVRSDATPCPDPPTSLNEEEYYSFTHEPRGLCVIINNKLFFPESNLGERGGTEKDEKSLNNLFHRFGFEVVVHNDLTADLIEFEITKLGQRNFSHEDALVVCVLSHGDNGCVFGTDGKKVQLRALTLPFTSNRAPSLIGKPKLFFIQACQGTLDQSGHVPGSEVKGDTELEADASSSTSNSVPNDADFLLGMATVPECKSFRNKYKGSIYIQELCRQLEKAAESSRMEDILGVLVHVNREVSKGVFLNKKQMPEPKYTLTKKVVLKYMN</sequence>
<dbReference type="FunFam" id="1.10.533.10:FF:000016">
    <property type="entry name" value="CASP8 and FADD-like apoptosis regulator"/>
    <property type="match status" value="1"/>
</dbReference>
<dbReference type="InterPro" id="IPR001875">
    <property type="entry name" value="DED_dom"/>
</dbReference>
<comment type="similarity">
    <text evidence="3 16">Belongs to the peptidase C14A family.</text>
</comment>
<dbReference type="Pfam" id="PF00656">
    <property type="entry name" value="Peptidase_C14"/>
    <property type="match status" value="1"/>
</dbReference>
<dbReference type="GO" id="GO:0006915">
    <property type="term" value="P:apoptotic process"/>
    <property type="evidence" value="ECO:0007669"/>
    <property type="project" value="UniProtKB-KW"/>
</dbReference>
<dbReference type="GO" id="GO:0043065">
    <property type="term" value="P:positive regulation of apoptotic process"/>
    <property type="evidence" value="ECO:0007669"/>
    <property type="project" value="UniProtKB-ARBA"/>
</dbReference>
<dbReference type="SMART" id="SM00115">
    <property type="entry name" value="CASc"/>
    <property type="match status" value="1"/>
</dbReference>
<dbReference type="CDD" id="cd08792">
    <property type="entry name" value="DED_Caspase_8_10_r1"/>
    <property type="match status" value="1"/>
</dbReference>
<dbReference type="GO" id="GO:0005634">
    <property type="term" value="C:nucleus"/>
    <property type="evidence" value="ECO:0007669"/>
    <property type="project" value="UniProtKB-SubCell"/>
</dbReference>
<evidence type="ECO:0000256" key="12">
    <source>
        <dbReference type="ARBA" id="ARBA00023242"/>
    </source>
</evidence>
<dbReference type="Gene3D" id="3.40.50.1460">
    <property type="match status" value="1"/>
</dbReference>
<evidence type="ECO:0000256" key="2">
    <source>
        <dbReference type="ARBA" id="ARBA00004496"/>
    </source>
</evidence>
<dbReference type="CDD" id="cd00032">
    <property type="entry name" value="CASc"/>
    <property type="match status" value="1"/>
</dbReference>
<dbReference type="Pfam" id="PF01335">
    <property type="entry name" value="DED"/>
    <property type="match status" value="2"/>
</dbReference>
<evidence type="ECO:0000259" key="19">
    <source>
        <dbReference type="PROSITE" id="PS50207"/>
    </source>
</evidence>
<protein>
    <recommendedName>
        <fullName evidence="15">Caspase-8</fullName>
        <ecNumber evidence="14">3.4.22.61</ecNumber>
    </recommendedName>
</protein>
<dbReference type="EC" id="3.4.22.61" evidence="14"/>
<evidence type="ECO:0000313" key="22">
    <source>
        <dbReference type="Proteomes" id="UP000694383"/>
    </source>
</evidence>
<dbReference type="AlphaFoldDB" id="A0A8C7XHS2"/>
<comment type="catalytic activity">
    <reaction evidence="13">
        <text>Strict requirement for Asp at position P1 and has a preferred cleavage sequence of (Leu/Asp/Val)-Glu-Thr-Asp-|-(Gly/Ser/Ala).</text>
        <dbReference type="EC" id="3.4.22.61"/>
    </reaction>
</comment>
<reference evidence="21" key="1">
    <citation type="submission" date="2025-08" db="UniProtKB">
        <authorList>
            <consortium name="Ensembl"/>
        </authorList>
    </citation>
    <scope>IDENTIFICATION</scope>
</reference>
<comment type="subcellular location">
    <subcellularLocation>
        <location evidence="2">Cytoplasm</location>
    </subcellularLocation>
    <subcellularLocation>
        <location evidence="1">Nucleus</location>
    </subcellularLocation>
</comment>
<dbReference type="SUPFAM" id="SSF52129">
    <property type="entry name" value="Caspase-like"/>
    <property type="match status" value="1"/>
</dbReference>
<feature type="domain" description="Caspase family p10" evidence="19">
    <location>
        <begin position="390"/>
        <end position="479"/>
    </location>
</feature>
<accession>A0A8C7XHS2</accession>
<keyword evidence="7" id="KW-0053">Apoptosis</keyword>
<proteinExistence type="inferred from homology"/>
<keyword evidence="5" id="KW-0597">Phosphoprotein</keyword>
<evidence type="ECO:0000256" key="5">
    <source>
        <dbReference type="ARBA" id="ARBA00022553"/>
    </source>
</evidence>
<keyword evidence="22" id="KW-1185">Reference proteome</keyword>
<dbReference type="PANTHER" id="PTHR48169">
    <property type="entry name" value="DED DOMAIN-CONTAINING PROTEIN"/>
    <property type="match status" value="1"/>
</dbReference>
<organism evidence="21 22">
    <name type="scientific">Oryzias sinensis</name>
    <name type="common">Chinese medaka</name>
    <dbReference type="NCBI Taxonomy" id="183150"/>
    <lineage>
        <taxon>Eukaryota</taxon>
        <taxon>Metazoa</taxon>
        <taxon>Chordata</taxon>
        <taxon>Craniata</taxon>
        <taxon>Vertebrata</taxon>
        <taxon>Euteleostomi</taxon>
        <taxon>Actinopterygii</taxon>
        <taxon>Neopterygii</taxon>
        <taxon>Teleostei</taxon>
        <taxon>Neoteleostei</taxon>
        <taxon>Acanthomorphata</taxon>
        <taxon>Ovalentaria</taxon>
        <taxon>Atherinomorphae</taxon>
        <taxon>Beloniformes</taxon>
        <taxon>Adrianichthyidae</taxon>
        <taxon>Oryziinae</taxon>
        <taxon>Oryzias</taxon>
    </lineage>
</organism>
<evidence type="ECO:0000256" key="9">
    <source>
        <dbReference type="ARBA" id="ARBA00022801"/>
    </source>
</evidence>
<evidence type="ECO:0000256" key="14">
    <source>
        <dbReference type="ARBA" id="ARBA00066479"/>
    </source>
</evidence>
<dbReference type="GO" id="GO:0005886">
    <property type="term" value="C:plasma membrane"/>
    <property type="evidence" value="ECO:0007669"/>
    <property type="project" value="UniProtKB-ARBA"/>
</dbReference>
<evidence type="ECO:0000259" key="18">
    <source>
        <dbReference type="PROSITE" id="PS50168"/>
    </source>
</evidence>
<dbReference type="GO" id="GO:0006508">
    <property type="term" value="P:proteolysis"/>
    <property type="evidence" value="ECO:0007669"/>
    <property type="project" value="UniProtKB-KW"/>
</dbReference>
<feature type="domain" description="Caspase family p20" evidence="20">
    <location>
        <begin position="240"/>
        <end position="365"/>
    </location>
</feature>
<evidence type="ECO:0000259" key="20">
    <source>
        <dbReference type="PROSITE" id="PS50208"/>
    </source>
</evidence>
<dbReference type="PRINTS" id="PR00376">
    <property type="entry name" value="IL1BCENZYME"/>
</dbReference>
<evidence type="ECO:0000256" key="11">
    <source>
        <dbReference type="ARBA" id="ARBA00023145"/>
    </source>
</evidence>
<feature type="region of interest" description="Disordered" evidence="17">
    <location>
        <begin position="202"/>
        <end position="230"/>
    </location>
</feature>
<dbReference type="PROSITE" id="PS50207">
    <property type="entry name" value="CASPASE_P10"/>
    <property type="match status" value="1"/>
</dbReference>
<evidence type="ECO:0000256" key="7">
    <source>
        <dbReference type="ARBA" id="ARBA00022703"/>
    </source>
</evidence>
<dbReference type="InterPro" id="IPR001309">
    <property type="entry name" value="Pept_C14_p20"/>
</dbReference>
<dbReference type="GO" id="GO:0051604">
    <property type="term" value="P:protein maturation"/>
    <property type="evidence" value="ECO:0007669"/>
    <property type="project" value="UniProtKB-ARBA"/>
</dbReference>
<evidence type="ECO:0000256" key="8">
    <source>
        <dbReference type="ARBA" id="ARBA00022737"/>
    </source>
</evidence>
<dbReference type="InterPro" id="IPR011029">
    <property type="entry name" value="DEATH-like_dom_sf"/>
</dbReference>
<evidence type="ECO:0000256" key="1">
    <source>
        <dbReference type="ARBA" id="ARBA00004123"/>
    </source>
</evidence>
<dbReference type="SUPFAM" id="SSF47986">
    <property type="entry name" value="DEATH domain"/>
    <property type="match status" value="2"/>
</dbReference>
<dbReference type="GO" id="GO:0005737">
    <property type="term" value="C:cytoplasm"/>
    <property type="evidence" value="ECO:0007669"/>
    <property type="project" value="UniProtKB-SubCell"/>
</dbReference>
<name>A0A8C7XHS2_9TELE</name>
<keyword evidence="11" id="KW-0865">Zymogen</keyword>
<dbReference type="PROSITE" id="PS50208">
    <property type="entry name" value="CASPASE_P20"/>
    <property type="match status" value="1"/>
</dbReference>
<reference evidence="21" key="2">
    <citation type="submission" date="2025-09" db="UniProtKB">
        <authorList>
            <consortium name="Ensembl"/>
        </authorList>
    </citation>
    <scope>IDENTIFICATION</scope>
</reference>
<feature type="domain" description="DED" evidence="18">
    <location>
        <begin position="92"/>
        <end position="169"/>
    </location>
</feature>
<evidence type="ECO:0000313" key="21">
    <source>
        <dbReference type="Ensembl" id="ENSOSIP00000013671.1"/>
    </source>
</evidence>
<dbReference type="PROSITE" id="PS50168">
    <property type="entry name" value="DED"/>
    <property type="match status" value="2"/>
</dbReference>
<dbReference type="FunFam" id="3.40.50.1460:FF:000008">
    <property type="entry name" value="caspase-8 isoform X1"/>
    <property type="match status" value="1"/>
</dbReference>
<dbReference type="GeneTree" id="ENSGT00940000166591"/>
<evidence type="ECO:0000256" key="6">
    <source>
        <dbReference type="ARBA" id="ARBA00022670"/>
    </source>
</evidence>
<evidence type="ECO:0000256" key="13">
    <source>
        <dbReference type="ARBA" id="ARBA00051626"/>
    </source>
</evidence>
<dbReference type="SMART" id="SM00031">
    <property type="entry name" value="DED"/>
    <property type="match status" value="2"/>
</dbReference>
<keyword evidence="12" id="KW-0539">Nucleus</keyword>
<feature type="region of interest" description="Disordered" evidence="17">
    <location>
        <begin position="369"/>
        <end position="392"/>
    </location>
</feature>
<dbReference type="GO" id="GO:0032991">
    <property type="term" value="C:protein-containing complex"/>
    <property type="evidence" value="ECO:0007669"/>
    <property type="project" value="UniProtKB-ARBA"/>
</dbReference>
<dbReference type="GO" id="GO:0004197">
    <property type="term" value="F:cysteine-type endopeptidase activity"/>
    <property type="evidence" value="ECO:0007669"/>
    <property type="project" value="InterPro"/>
</dbReference>
<feature type="domain" description="DED" evidence="18">
    <location>
        <begin position="1"/>
        <end position="76"/>
    </location>
</feature>
<evidence type="ECO:0000256" key="15">
    <source>
        <dbReference type="ARBA" id="ARBA00068172"/>
    </source>
</evidence>
<evidence type="ECO:0000256" key="17">
    <source>
        <dbReference type="SAM" id="MobiDB-lite"/>
    </source>
</evidence>
<dbReference type="InterPro" id="IPR033139">
    <property type="entry name" value="Caspase_cys_AS"/>
</dbReference>
<keyword evidence="8" id="KW-0677">Repeat</keyword>